<keyword evidence="1" id="KW-1133">Transmembrane helix</keyword>
<dbReference type="OrthoDB" id="7009953at2"/>
<evidence type="ECO:0000313" key="3">
    <source>
        <dbReference type="Proteomes" id="UP000327191"/>
    </source>
</evidence>
<dbReference type="RefSeq" id="WP_150672750.1">
    <property type="nucleotide sequence ID" value="NZ_CABVJE010000010.1"/>
</dbReference>
<proteinExistence type="predicted"/>
<feature type="transmembrane region" description="Helical" evidence="1">
    <location>
        <begin position="74"/>
        <end position="94"/>
    </location>
</feature>
<gene>
    <name evidence="2" type="ORF">PS938_02491</name>
</gene>
<accession>A0A5E7TS98</accession>
<keyword evidence="1" id="KW-0812">Transmembrane</keyword>
<sequence>MIDSYTRKLFISAACFNVLAGLPLLVALRPVAALLGLQITPTSTLFIQLTTCLVIVFGWAYWMIARDPLHYRPYILLGIILKVLFVVVVYGHWLAGSIPWPLPVAASGDIVYALLFWRYFQRAERRTTSC</sequence>
<dbReference type="AlphaFoldDB" id="A0A5E7TS98"/>
<protein>
    <recommendedName>
        <fullName evidence="4">Transmembrane protein</fullName>
    </recommendedName>
</protein>
<dbReference type="Proteomes" id="UP000327191">
    <property type="component" value="Unassembled WGS sequence"/>
</dbReference>
<keyword evidence="1" id="KW-0472">Membrane</keyword>
<reference evidence="2 3" key="1">
    <citation type="submission" date="2019-09" db="EMBL/GenBank/DDBJ databases">
        <authorList>
            <person name="Chandra G."/>
            <person name="Truman W A."/>
        </authorList>
    </citation>
    <scope>NUCLEOTIDE SEQUENCE [LARGE SCALE GENOMIC DNA]</scope>
    <source>
        <strain evidence="2">PS938</strain>
    </source>
</reference>
<dbReference type="EMBL" id="CABVJE010000010">
    <property type="protein sequence ID" value="VVQ01145.1"/>
    <property type="molecule type" value="Genomic_DNA"/>
</dbReference>
<name>A0A5E7TS98_PSEFL</name>
<feature type="transmembrane region" description="Helical" evidence="1">
    <location>
        <begin position="100"/>
        <end position="120"/>
    </location>
</feature>
<feature type="transmembrane region" description="Helical" evidence="1">
    <location>
        <begin position="43"/>
        <end position="62"/>
    </location>
</feature>
<organism evidence="2 3">
    <name type="scientific">Pseudomonas fluorescens</name>
    <dbReference type="NCBI Taxonomy" id="294"/>
    <lineage>
        <taxon>Bacteria</taxon>
        <taxon>Pseudomonadati</taxon>
        <taxon>Pseudomonadota</taxon>
        <taxon>Gammaproteobacteria</taxon>
        <taxon>Pseudomonadales</taxon>
        <taxon>Pseudomonadaceae</taxon>
        <taxon>Pseudomonas</taxon>
    </lineage>
</organism>
<evidence type="ECO:0008006" key="4">
    <source>
        <dbReference type="Google" id="ProtNLM"/>
    </source>
</evidence>
<evidence type="ECO:0000313" key="2">
    <source>
        <dbReference type="EMBL" id="VVQ01145.1"/>
    </source>
</evidence>
<evidence type="ECO:0000256" key="1">
    <source>
        <dbReference type="SAM" id="Phobius"/>
    </source>
</evidence>